<dbReference type="SUPFAM" id="SSF81321">
    <property type="entry name" value="Family A G protein-coupled receptor-like"/>
    <property type="match status" value="2"/>
</dbReference>
<organism evidence="13 14">
    <name type="scientific">Rangifer tarandus platyrhynchus</name>
    <name type="common">Svalbard reindeer</name>
    <dbReference type="NCBI Taxonomy" id="3082113"/>
    <lineage>
        <taxon>Eukaryota</taxon>
        <taxon>Metazoa</taxon>
        <taxon>Chordata</taxon>
        <taxon>Craniata</taxon>
        <taxon>Vertebrata</taxon>
        <taxon>Euteleostomi</taxon>
        <taxon>Mammalia</taxon>
        <taxon>Eutheria</taxon>
        <taxon>Laurasiatheria</taxon>
        <taxon>Artiodactyla</taxon>
        <taxon>Ruminantia</taxon>
        <taxon>Pecora</taxon>
        <taxon>Cervidae</taxon>
        <taxon>Odocoileinae</taxon>
        <taxon>Rangifer</taxon>
    </lineage>
</organism>
<dbReference type="EMBL" id="OX459946">
    <property type="protein sequence ID" value="CAI9153159.1"/>
    <property type="molecule type" value="Genomic_DNA"/>
</dbReference>
<keyword evidence="10" id="KW-0675">Receptor</keyword>
<dbReference type="InterPro" id="IPR050402">
    <property type="entry name" value="OR51/52/56-like"/>
</dbReference>
<feature type="transmembrane region" description="Helical" evidence="11">
    <location>
        <begin position="461"/>
        <end position="484"/>
    </location>
</feature>
<evidence type="ECO:0000256" key="4">
    <source>
        <dbReference type="ARBA" id="ARBA00022692"/>
    </source>
</evidence>
<reference evidence="13" key="1">
    <citation type="submission" date="2023-04" db="EMBL/GenBank/DDBJ databases">
        <authorList>
            <consortium name="ELIXIR-Norway"/>
        </authorList>
    </citation>
    <scope>NUCLEOTIDE SEQUENCE [LARGE SCALE GENOMIC DNA]</scope>
</reference>
<feature type="transmembrane region" description="Helical" evidence="11">
    <location>
        <begin position="284"/>
        <end position="304"/>
    </location>
</feature>
<feature type="transmembrane region" description="Helical" evidence="11">
    <location>
        <begin position="593"/>
        <end position="613"/>
    </location>
</feature>
<evidence type="ECO:0000256" key="2">
    <source>
        <dbReference type="ARBA" id="ARBA00004141"/>
    </source>
</evidence>
<feature type="transmembrane region" description="Helical" evidence="11">
    <location>
        <begin position="521"/>
        <end position="546"/>
    </location>
</feature>
<evidence type="ECO:0000256" key="9">
    <source>
        <dbReference type="ARBA" id="ARBA00023224"/>
    </source>
</evidence>
<evidence type="ECO:0000256" key="6">
    <source>
        <dbReference type="ARBA" id="ARBA00022989"/>
    </source>
</evidence>
<evidence type="ECO:0000256" key="7">
    <source>
        <dbReference type="ARBA" id="ARBA00023040"/>
    </source>
</evidence>
<name>A0ABN8XVZ2_RANTA</name>
<dbReference type="CDD" id="cd15951">
    <property type="entry name" value="7tmA_OR52R_52L-like"/>
    <property type="match status" value="1"/>
</dbReference>
<feature type="transmembrane region" description="Helical" evidence="11">
    <location>
        <begin position="347"/>
        <end position="368"/>
    </location>
</feature>
<feature type="transmembrane region" description="Helical" evidence="11">
    <location>
        <begin position="164"/>
        <end position="190"/>
    </location>
</feature>
<gene>
    <name evidence="13" type="ORF">MRATA1EN1_LOCUS2121</name>
</gene>
<evidence type="ECO:0000256" key="1">
    <source>
        <dbReference type="ARBA" id="ARBA00003929"/>
    </source>
</evidence>
<dbReference type="PANTHER" id="PTHR26450">
    <property type="entry name" value="OLFACTORY RECEPTOR 56B1-RELATED"/>
    <property type="match status" value="1"/>
</dbReference>
<dbReference type="PRINTS" id="PR00237">
    <property type="entry name" value="GPCRRHODOPSN"/>
</dbReference>
<feature type="transmembrane region" description="Helical" evidence="11">
    <location>
        <begin position="34"/>
        <end position="52"/>
    </location>
</feature>
<keyword evidence="14" id="KW-1185">Reference proteome</keyword>
<dbReference type="InterPro" id="IPR000276">
    <property type="entry name" value="GPCR_Rhodpsn"/>
</dbReference>
<comment type="similarity">
    <text evidence="10">Belongs to the G-protein coupled receptor 1 family.</text>
</comment>
<feature type="transmembrane region" description="Helical" evidence="11">
    <location>
        <begin position="249"/>
        <end position="272"/>
    </location>
</feature>
<comment type="function">
    <text evidence="1">Putative odorant or sperm cell receptor.</text>
</comment>
<feature type="transmembrane region" description="Helical" evidence="11">
    <location>
        <begin position="134"/>
        <end position="152"/>
    </location>
</feature>
<dbReference type="Gene3D" id="1.20.1070.10">
    <property type="entry name" value="Rhodopsin 7-helix transmembrane proteins"/>
    <property type="match status" value="2"/>
</dbReference>
<comment type="subcellular location">
    <subcellularLocation>
        <location evidence="2">Membrane</location>
        <topology evidence="2">Multi-pass membrane protein</topology>
    </subcellularLocation>
</comment>
<evidence type="ECO:0000256" key="11">
    <source>
        <dbReference type="SAM" id="Phobius"/>
    </source>
</evidence>
<evidence type="ECO:0000256" key="8">
    <source>
        <dbReference type="ARBA" id="ARBA00023136"/>
    </source>
</evidence>
<evidence type="ECO:0000256" key="3">
    <source>
        <dbReference type="ARBA" id="ARBA00022606"/>
    </source>
</evidence>
<evidence type="ECO:0000259" key="12">
    <source>
        <dbReference type="PROSITE" id="PS50262"/>
    </source>
</evidence>
<accession>A0ABN8XVZ2</accession>
<feature type="transmembrane region" description="Helical" evidence="11">
    <location>
        <begin position="210"/>
        <end position="237"/>
    </location>
</feature>
<dbReference type="Pfam" id="PF13853">
    <property type="entry name" value="7tm_4"/>
    <property type="match status" value="2"/>
</dbReference>
<protein>
    <recommendedName>
        <fullName evidence="12">G-protein coupled receptors family 1 profile domain-containing protein</fullName>
    </recommendedName>
</protein>
<feature type="transmembrane region" description="Helical" evidence="11">
    <location>
        <begin position="103"/>
        <end position="122"/>
    </location>
</feature>
<evidence type="ECO:0000313" key="14">
    <source>
        <dbReference type="Proteomes" id="UP001176941"/>
    </source>
</evidence>
<evidence type="ECO:0000313" key="13">
    <source>
        <dbReference type="EMBL" id="CAI9153159.1"/>
    </source>
</evidence>
<feature type="transmembrane region" description="Helical" evidence="11">
    <location>
        <begin position="558"/>
        <end position="581"/>
    </location>
</feature>
<feature type="transmembrane region" description="Helical" evidence="11">
    <location>
        <begin position="64"/>
        <end position="91"/>
    </location>
</feature>
<sequence length="634" mass="69641">MTHTNFTIFHPAVFVLLGIPGLEAYHVWLSIPFCLMYITAVLGNSILIMVIITEHNLHEPMYFFLSMLAITDILLSTTTVPKALAIFWLHAHDIAFDACVTQMFFIHAFSAMESGVLVAMALDRFVAICNPLRYATILTPVVVVQIGGLVVLRGRIGVAVLVRGILLLLPFPILLRRLVFCQATVIGHAYCEHMAVVKLACSESTVNRAYGLAVALLVVGLDVLAIGVSYALILQAVLKVPGGEARLKAFSTCGSHICVILVFYVPGMFSFLTHRFGQQVPHHVHVLLATLYLLVPPALNPLVYGVKTQQIRQRVLRMTTLRNSSWRLIQPSFFLIGIPGLEESQHWIALPLCVLYLLALLGNVTILLTIWTDPSLHQPMYLFLAMLSGIDLVLASSTAPKTLAVLLVHAHEIGHTVCLIQMFFIHAFSSMESGVLVAMALDRYVAICHPLHHSTILHPGVIGRIGVAVLVRGILLLLPFPILLRRLVFCQATVIGHAYCEHMAVVKLACSESTVNRAYGLAVALLVVGLDVLAIGVSYALILQAVLKVPGGEARHKAFSTCGSHICVILVFYVPGIFSFLTHRFGQQVPHHVHVLLAILYLLVPPALNPLVYGVKTQQIRQRVLRVFDIKGQI</sequence>
<dbReference type="PANTHER" id="PTHR26450:SF96">
    <property type="entry name" value="OLFACTORY RECEPTOR 52L1"/>
    <property type="match status" value="1"/>
</dbReference>
<evidence type="ECO:0000256" key="10">
    <source>
        <dbReference type="RuleBase" id="RU000688"/>
    </source>
</evidence>
<feature type="domain" description="G-protein coupled receptors family 1 profile" evidence="12">
    <location>
        <begin position="362"/>
        <end position="613"/>
    </location>
</feature>
<evidence type="ECO:0000256" key="5">
    <source>
        <dbReference type="ARBA" id="ARBA00022725"/>
    </source>
</evidence>
<feature type="transmembrane region" description="Helical" evidence="11">
    <location>
        <begin position="6"/>
        <end position="22"/>
    </location>
</feature>
<dbReference type="Proteomes" id="UP001176941">
    <property type="component" value="Chromosome 10"/>
</dbReference>
<keyword evidence="9 10" id="KW-0807">Transducer</keyword>
<dbReference type="InterPro" id="IPR017452">
    <property type="entry name" value="GPCR_Rhodpsn_7TM"/>
</dbReference>
<feature type="domain" description="G-protein coupled receptors family 1 profile" evidence="12">
    <location>
        <begin position="43"/>
        <end position="304"/>
    </location>
</feature>
<dbReference type="PROSITE" id="PS50262">
    <property type="entry name" value="G_PROTEIN_RECEP_F1_2"/>
    <property type="match status" value="2"/>
</dbReference>
<keyword evidence="6 11" id="KW-1133">Transmembrane helix</keyword>
<dbReference type="PROSITE" id="PS00237">
    <property type="entry name" value="G_PROTEIN_RECEP_F1_1"/>
    <property type="match status" value="2"/>
</dbReference>
<keyword evidence="5" id="KW-0552">Olfaction</keyword>
<feature type="transmembrane region" description="Helical" evidence="11">
    <location>
        <begin position="380"/>
        <end position="399"/>
    </location>
</feature>
<dbReference type="InterPro" id="IPR000725">
    <property type="entry name" value="Olfact_rcpt"/>
</dbReference>
<dbReference type="PRINTS" id="PR00245">
    <property type="entry name" value="OLFACTORYR"/>
</dbReference>
<keyword evidence="3" id="KW-0716">Sensory transduction</keyword>
<proteinExistence type="inferred from homology"/>
<keyword evidence="4 10" id="KW-0812">Transmembrane</keyword>
<keyword evidence="7 10" id="KW-0297">G-protein coupled receptor</keyword>
<keyword evidence="8 11" id="KW-0472">Membrane</keyword>